<gene>
    <name evidence="1" type="ORF">D1B32_13295</name>
</gene>
<dbReference type="InterPro" id="IPR014198">
    <property type="entry name" value="Spore_III_AB"/>
</dbReference>
<dbReference type="Pfam" id="PF09548">
    <property type="entry name" value="Spore_III_AB"/>
    <property type="match status" value="1"/>
</dbReference>
<comment type="caution">
    <text evidence="1">The sequence shown here is derived from an EMBL/GenBank/DDBJ whole genome shotgun (WGS) entry which is preliminary data.</text>
</comment>
<proteinExistence type="predicted"/>
<dbReference type="AlphaFoldDB" id="A0A417YG06"/>
<dbReference type="EMBL" id="QWEH01000008">
    <property type="protein sequence ID" value="RHW31691.1"/>
    <property type="molecule type" value="Genomic_DNA"/>
</dbReference>
<accession>A0A417YG06</accession>
<evidence type="ECO:0000313" key="1">
    <source>
        <dbReference type="EMBL" id="RHW31691.1"/>
    </source>
</evidence>
<keyword evidence="2" id="KW-1185">Reference proteome</keyword>
<name>A0A417YG06_9BACI</name>
<protein>
    <submittedName>
        <fullName evidence="1">Stage III sporulation protein SpoAB</fullName>
    </submittedName>
</protein>
<dbReference type="RefSeq" id="WP_095306969.1">
    <property type="nucleotide sequence ID" value="NZ_JAMAWL010000001.1"/>
</dbReference>
<dbReference type="Proteomes" id="UP000285456">
    <property type="component" value="Unassembled WGS sequence"/>
</dbReference>
<evidence type="ECO:0000313" key="2">
    <source>
        <dbReference type="Proteomes" id="UP000285456"/>
    </source>
</evidence>
<dbReference type="OrthoDB" id="1957909at2"/>
<organism evidence="1 2">
    <name type="scientific">Oceanobacillus profundus</name>
    <dbReference type="NCBI Taxonomy" id="372463"/>
    <lineage>
        <taxon>Bacteria</taxon>
        <taxon>Bacillati</taxon>
        <taxon>Bacillota</taxon>
        <taxon>Bacilli</taxon>
        <taxon>Bacillales</taxon>
        <taxon>Bacillaceae</taxon>
        <taxon>Oceanobacillus</taxon>
    </lineage>
</organism>
<sequence length="170" mass="19363">MKWIGALLLIGTATLAGFEWSSRLTKRPKHIRELKSALQILEAEIIYSQVALFDAFLSVSRKIPNPLRGFFASLGKEMQGEAVDFFTVWERQVEVLIKKSSMHETEKEILKQFGRTLGQHDMSQQQKHIQLTIVHLDRELEEAIDNDRKYGKVAKSLGILSGAFIVLLLI</sequence>
<dbReference type="NCBIfam" id="TIGR02833">
    <property type="entry name" value="spore_III_AB"/>
    <property type="match status" value="1"/>
</dbReference>
<dbReference type="PIRSF" id="PIRSF021435">
    <property type="entry name" value="SpoIIIAB"/>
    <property type="match status" value="1"/>
</dbReference>
<reference evidence="1 2" key="1">
    <citation type="journal article" date="2007" name="Int. J. Syst. Evol. Microbiol.">
        <title>Oceanobacillus profundus sp. nov., isolated from a deep-sea sediment core.</title>
        <authorList>
            <person name="Kim Y.G."/>
            <person name="Choi D.H."/>
            <person name="Hyun S."/>
            <person name="Cho B.C."/>
        </authorList>
    </citation>
    <scope>NUCLEOTIDE SEQUENCE [LARGE SCALE GENOMIC DNA]</scope>
    <source>
        <strain evidence="1 2">DSM 18246</strain>
    </source>
</reference>